<dbReference type="FunFam" id="2.60.40.10:FF:000791">
    <property type="entry name" value="Two-component system sensor histidine kinase/response regulator"/>
    <property type="match status" value="1"/>
</dbReference>
<dbReference type="GO" id="GO:0000155">
    <property type="term" value="F:phosphorelay sensor kinase activity"/>
    <property type="evidence" value="ECO:0007669"/>
    <property type="project" value="InterPro"/>
</dbReference>
<dbReference type="Pfam" id="PF07495">
    <property type="entry name" value="Y_Y_Y"/>
    <property type="match status" value="1"/>
</dbReference>
<dbReference type="InterPro" id="IPR001789">
    <property type="entry name" value="Sig_transdc_resp-reg_receiver"/>
</dbReference>
<evidence type="ECO:0000256" key="13">
    <source>
        <dbReference type="SAM" id="Coils"/>
    </source>
</evidence>
<evidence type="ECO:0000259" key="15">
    <source>
        <dbReference type="PROSITE" id="PS50110"/>
    </source>
</evidence>
<dbReference type="NCBIfam" id="TIGR00254">
    <property type="entry name" value="GGDEF"/>
    <property type="match status" value="1"/>
</dbReference>
<evidence type="ECO:0000256" key="10">
    <source>
        <dbReference type="ARBA" id="ARBA00064003"/>
    </source>
</evidence>
<organism evidence="17 18">
    <name type="scientific">Methylobacter tundripaludum</name>
    <dbReference type="NCBI Taxonomy" id="173365"/>
    <lineage>
        <taxon>Bacteria</taxon>
        <taxon>Pseudomonadati</taxon>
        <taxon>Pseudomonadota</taxon>
        <taxon>Gammaproteobacteria</taxon>
        <taxon>Methylococcales</taxon>
        <taxon>Methylococcaceae</taxon>
        <taxon>Methylobacter</taxon>
    </lineage>
</organism>
<dbReference type="CDD" id="cd01949">
    <property type="entry name" value="GGDEF"/>
    <property type="match status" value="1"/>
</dbReference>
<dbReference type="Pfam" id="PF02518">
    <property type="entry name" value="HATPase_c"/>
    <property type="match status" value="1"/>
</dbReference>
<feature type="domain" description="GGDEF" evidence="16">
    <location>
        <begin position="1501"/>
        <end position="1634"/>
    </location>
</feature>
<keyword evidence="13" id="KW-0175">Coiled coil</keyword>
<dbReference type="InterPro" id="IPR036890">
    <property type="entry name" value="HATPase_C_sf"/>
</dbReference>
<dbReference type="InterPro" id="IPR004358">
    <property type="entry name" value="Sig_transdc_His_kin-like_C"/>
</dbReference>
<feature type="coiled-coil region" evidence="13">
    <location>
        <begin position="825"/>
        <end position="852"/>
    </location>
</feature>
<comment type="catalytic activity">
    <reaction evidence="1">
        <text>ATP + protein L-histidine = ADP + protein N-phospho-L-histidine.</text>
        <dbReference type="EC" id="2.7.13.3"/>
    </reaction>
</comment>
<dbReference type="InterPro" id="IPR043128">
    <property type="entry name" value="Rev_trsase/Diguanyl_cyclase"/>
</dbReference>
<dbReference type="FunFam" id="3.30.565.10:FF:000010">
    <property type="entry name" value="Sensor histidine kinase RcsC"/>
    <property type="match status" value="1"/>
</dbReference>
<evidence type="ECO:0000256" key="8">
    <source>
        <dbReference type="ARBA" id="ARBA00022840"/>
    </source>
</evidence>
<accession>A0A2S6HGA6</accession>
<dbReference type="PANTHER" id="PTHR43547:SF2">
    <property type="entry name" value="HYBRID SIGNAL TRANSDUCTION HISTIDINE KINASE C"/>
    <property type="match status" value="1"/>
</dbReference>
<dbReference type="EMBL" id="PTIZ01000003">
    <property type="protein sequence ID" value="PPK76519.1"/>
    <property type="molecule type" value="Genomic_DNA"/>
</dbReference>
<proteinExistence type="predicted"/>
<comment type="cofactor">
    <cofactor evidence="2">
        <name>Mg(2+)</name>
        <dbReference type="ChEBI" id="CHEBI:18420"/>
    </cofactor>
</comment>
<dbReference type="FunFam" id="1.10.287.130:FF:000002">
    <property type="entry name" value="Two-component osmosensing histidine kinase"/>
    <property type="match status" value="1"/>
</dbReference>
<dbReference type="Gene3D" id="2.60.40.10">
    <property type="entry name" value="Immunoglobulins"/>
    <property type="match status" value="1"/>
</dbReference>
<dbReference type="InterPro" id="IPR011110">
    <property type="entry name" value="Reg_prop"/>
</dbReference>
<feature type="domain" description="Response regulatory" evidence="15">
    <location>
        <begin position="1113"/>
        <end position="1229"/>
    </location>
</feature>
<dbReference type="Pfam" id="PF00990">
    <property type="entry name" value="GGDEF"/>
    <property type="match status" value="1"/>
</dbReference>
<evidence type="ECO:0000256" key="7">
    <source>
        <dbReference type="ARBA" id="ARBA00022777"/>
    </source>
</evidence>
<dbReference type="SUPFAM" id="SSF63829">
    <property type="entry name" value="Calcium-dependent phosphotriesterase"/>
    <property type="match status" value="3"/>
</dbReference>
<keyword evidence="5" id="KW-0808">Transferase</keyword>
<dbReference type="CDD" id="cd00082">
    <property type="entry name" value="HisKA"/>
    <property type="match status" value="1"/>
</dbReference>
<feature type="domain" description="Response regulatory" evidence="15">
    <location>
        <begin position="1342"/>
        <end position="1458"/>
    </location>
</feature>
<dbReference type="SUPFAM" id="SSF52172">
    <property type="entry name" value="CheY-like"/>
    <property type="match status" value="2"/>
</dbReference>
<evidence type="ECO:0000313" key="18">
    <source>
        <dbReference type="Proteomes" id="UP000240010"/>
    </source>
</evidence>
<dbReference type="SMART" id="SM00267">
    <property type="entry name" value="GGDEF"/>
    <property type="match status" value="1"/>
</dbReference>
<dbReference type="InterPro" id="IPR003661">
    <property type="entry name" value="HisK_dim/P_dom"/>
</dbReference>
<dbReference type="RefSeq" id="WP_104428227.1">
    <property type="nucleotide sequence ID" value="NZ_PTIZ01000003.1"/>
</dbReference>
<dbReference type="PRINTS" id="PR00344">
    <property type="entry name" value="BCTRLSENSOR"/>
</dbReference>
<dbReference type="Gene3D" id="3.30.565.10">
    <property type="entry name" value="Histidine kinase-like ATPase, C-terminal domain"/>
    <property type="match status" value="1"/>
</dbReference>
<dbReference type="Gene3D" id="2.130.10.10">
    <property type="entry name" value="YVTN repeat-like/Quinoprotein amine dehydrogenase"/>
    <property type="match status" value="3"/>
</dbReference>
<gene>
    <name evidence="17" type="ORF">B0F87_103126</name>
</gene>
<feature type="modified residue" description="4-aspartylphosphate" evidence="12">
    <location>
        <position position="1162"/>
    </location>
</feature>
<sequence>MTRYLLRILLLVGLAAWVPVTYAAAPPLHFTKLNIDALSSPMTMIQDHQGFIWMGTYSGLYRYDGYQYRYFQHQSNTPGSVPHDSVSSLLEDQQHRLWIGTRNGLLLFDSETNTFKTYLPSADQGDPQQSRQIRKIVSDGKRGLWLATRLGLQYFDPDTGKFRIYQHDSTQPGSLARDNVDTLAIDRQGGLWLATWPGGIDYLPVGSSQFQHYQINTPDNSPLAKNIRALFVDSRQRLWIGTEAGIFLKQPGQNWAQNKQLPMPGIPEDFRVHDFIEDSSGTVWAATVGGLLRWDDARQQFDRYQHQLEDPNSLVGNHVLSLLLDRSGSFLISTRNGISRVDLSLGGFEQLIPRTLQGKADYTDNTVTAIASAEAGQLWLGGRSTLLLIDPKTRQIIKNLTAKHNRKDGLPNDIIYSLHQQPKGPLWIGTRNGLIRFDPLQAHFQSISLGDIASNFVNKIVPGLGGTLWLGTGGGLIEYDPTSGVLRKFQHDPLDPHSLANNSVSTLMVDRVGKVWVGGGDISGGGLGVLNPATGQFQHYYFDPTNPAGLANNFILDLQEDPDGSVWIASTSGISQAIVTADGSLSFRNYNNRDVLYSDYIRAIKIDKTGKLWLSTNAELAKFDPITAQFSTYHLSEGFSTNWVYGASLVDGDGMPYFNNLNGMVVVHPESVRNNQIPPTVAITDISVLNRSLAEGVNVEGVKLEGSTVAPKALTLPWRKLMFSLRFSALHFADPMRNRYAYKLEGFDRDWVETDSSNRVATYTNLNPGQYLFRVKASNNNGVWNETGISLPITITPSYWQTVWFRAIALSTLMGLLAAAYFWRIRQLRRIQANLEDQVAKRTEELQDMTNQALAAVQIKSAFLANMSHEIRTPMNAIMGMTHLTLLTELTGKQRNYLNKINTSAKWLLGILNDILDFSKLEAGKLKLEYTEFRLETVMQYLDDVTSSLLNSKQLALRFEVDPDVPTTLIGDPLRLGQVLLNLLSNAIKFTEKGSVTLQVQLQASDAKEACLCFSVIDTGIGLNEEQQSHLFAAFNQADDSTTRKYGGTGLGLSISKELVEAMGGTINIESRLGFGSTFYFIVTLGLQAVSELNQSALQTVKSNKYPELNNVYLLFVEDDLAIREMMPDILGYEGIRADLASNGAEAIAMIDKNDYAMVLMDCQMPVMDGFEASRIIRADPRFADLPIIAMTGNVMAEDRKRCLANGMTDHICKPIDWEQFFPTLARWVKPAVPTLQSRDAELNPDFRYPESAFVAFPAGDVSTYRQVMAELDALLVNDSFINDELLARLKMLFSDDKQAEYNTLVQYILNTDYPKAKSVLNALMDVPNEEIETSGQDPRPTILIVDDTRVNLEVLALLLTQDYQVKVSGNGQRALDIAQCAPHPDLILLDVRMPVMDGYEVCQRLQENPLTCDIPVIFVTAAFDQESETYGLQLGAADYISKPISPAITLMRVHNQLLIKRHKKELKRIAHYDALTGIPNRVLLADRLKQAVSQTKRERKILGICYLDLDGFKSVNDTLGHQAGDHVLIEMARRMGNILREGDTVARLGGDEFVVLLPNLNHEEECIATLKRLHEVIALPICIQDQSFSLTSSIGVSIFPNDDNDPDVLLGHADQAMYAAKQSGKNRYHFYNPLDAG</sequence>
<evidence type="ECO:0000256" key="1">
    <source>
        <dbReference type="ARBA" id="ARBA00000085"/>
    </source>
</evidence>
<evidence type="ECO:0000256" key="6">
    <source>
        <dbReference type="ARBA" id="ARBA00022741"/>
    </source>
</evidence>
<protein>
    <recommendedName>
        <fullName evidence="11">Sensory/regulatory protein RpfC</fullName>
        <ecNumber evidence="3">2.7.13.3</ecNumber>
    </recommendedName>
</protein>
<evidence type="ECO:0000256" key="4">
    <source>
        <dbReference type="ARBA" id="ARBA00022553"/>
    </source>
</evidence>
<evidence type="ECO:0000256" key="5">
    <source>
        <dbReference type="ARBA" id="ARBA00022679"/>
    </source>
</evidence>
<dbReference type="GO" id="GO:0005524">
    <property type="term" value="F:ATP binding"/>
    <property type="evidence" value="ECO:0007669"/>
    <property type="project" value="UniProtKB-KW"/>
</dbReference>
<dbReference type="Gene3D" id="3.40.50.2300">
    <property type="match status" value="2"/>
</dbReference>
<dbReference type="CDD" id="cd17546">
    <property type="entry name" value="REC_hyHK_CKI1_RcsC-like"/>
    <property type="match status" value="1"/>
</dbReference>
<evidence type="ECO:0000256" key="3">
    <source>
        <dbReference type="ARBA" id="ARBA00012438"/>
    </source>
</evidence>
<evidence type="ECO:0000259" key="14">
    <source>
        <dbReference type="PROSITE" id="PS50109"/>
    </source>
</evidence>
<evidence type="ECO:0000256" key="9">
    <source>
        <dbReference type="ARBA" id="ARBA00023012"/>
    </source>
</evidence>
<dbReference type="InterPro" id="IPR000160">
    <property type="entry name" value="GGDEF_dom"/>
</dbReference>
<dbReference type="InterPro" id="IPR005467">
    <property type="entry name" value="His_kinase_dom"/>
</dbReference>
<evidence type="ECO:0000259" key="16">
    <source>
        <dbReference type="PROSITE" id="PS50887"/>
    </source>
</evidence>
<dbReference type="InterPro" id="IPR011006">
    <property type="entry name" value="CheY-like_superfamily"/>
</dbReference>
<comment type="caution">
    <text evidence="17">The sequence shown here is derived from an EMBL/GenBank/DDBJ whole genome shotgun (WGS) entry which is preliminary data.</text>
</comment>
<keyword evidence="9" id="KW-0902">Two-component regulatory system</keyword>
<dbReference type="SUPFAM" id="SSF55073">
    <property type="entry name" value="Nucleotide cyclase"/>
    <property type="match status" value="1"/>
</dbReference>
<keyword evidence="4 12" id="KW-0597">Phosphoprotein</keyword>
<dbReference type="PROSITE" id="PS50887">
    <property type="entry name" value="GGDEF"/>
    <property type="match status" value="1"/>
</dbReference>
<dbReference type="Proteomes" id="UP000240010">
    <property type="component" value="Unassembled WGS sequence"/>
</dbReference>
<dbReference type="InterPro" id="IPR036097">
    <property type="entry name" value="HisK_dim/P_sf"/>
</dbReference>
<keyword evidence="7" id="KW-0418">Kinase</keyword>
<dbReference type="EC" id="2.7.13.3" evidence="3"/>
<name>A0A2S6HGA6_9GAMM</name>
<dbReference type="SMART" id="SM00388">
    <property type="entry name" value="HisKA"/>
    <property type="match status" value="1"/>
</dbReference>
<dbReference type="InterPro" id="IPR015943">
    <property type="entry name" value="WD40/YVTN_repeat-like_dom_sf"/>
</dbReference>
<dbReference type="InterPro" id="IPR011123">
    <property type="entry name" value="Y_Y_Y"/>
</dbReference>
<dbReference type="InterPro" id="IPR029787">
    <property type="entry name" value="Nucleotide_cyclase"/>
</dbReference>
<dbReference type="PROSITE" id="PS50110">
    <property type="entry name" value="RESPONSE_REGULATORY"/>
    <property type="match status" value="2"/>
</dbReference>
<keyword evidence="8" id="KW-0067">ATP-binding</keyword>
<keyword evidence="6" id="KW-0547">Nucleotide-binding</keyword>
<dbReference type="Pfam" id="PF00072">
    <property type="entry name" value="Response_reg"/>
    <property type="match status" value="2"/>
</dbReference>
<evidence type="ECO:0000256" key="2">
    <source>
        <dbReference type="ARBA" id="ARBA00001946"/>
    </source>
</evidence>
<dbReference type="FunFam" id="3.30.70.270:FF:000001">
    <property type="entry name" value="Diguanylate cyclase domain protein"/>
    <property type="match status" value="1"/>
</dbReference>
<comment type="subunit">
    <text evidence="10">At low DSF concentrations, interacts with RpfF.</text>
</comment>
<dbReference type="Pfam" id="PF07494">
    <property type="entry name" value="Reg_prop"/>
    <property type="match status" value="2"/>
</dbReference>
<feature type="domain" description="Histidine kinase" evidence="14">
    <location>
        <begin position="866"/>
        <end position="1087"/>
    </location>
</feature>
<feature type="modified residue" description="4-aspartylphosphate" evidence="12">
    <location>
        <position position="1391"/>
    </location>
</feature>
<dbReference type="Gene3D" id="1.10.287.130">
    <property type="match status" value="1"/>
</dbReference>
<dbReference type="SUPFAM" id="SSF47384">
    <property type="entry name" value="Homodimeric domain of signal transducing histidine kinase"/>
    <property type="match status" value="1"/>
</dbReference>
<dbReference type="PANTHER" id="PTHR43547">
    <property type="entry name" value="TWO-COMPONENT HISTIDINE KINASE"/>
    <property type="match status" value="1"/>
</dbReference>
<dbReference type="Gene3D" id="3.30.70.270">
    <property type="match status" value="1"/>
</dbReference>
<dbReference type="Pfam" id="PF00512">
    <property type="entry name" value="HisKA"/>
    <property type="match status" value="1"/>
</dbReference>
<dbReference type="SUPFAM" id="SSF55874">
    <property type="entry name" value="ATPase domain of HSP90 chaperone/DNA topoisomerase II/histidine kinase"/>
    <property type="match status" value="1"/>
</dbReference>
<dbReference type="InterPro" id="IPR013783">
    <property type="entry name" value="Ig-like_fold"/>
</dbReference>
<dbReference type="SMART" id="SM00387">
    <property type="entry name" value="HATPase_c"/>
    <property type="match status" value="1"/>
</dbReference>
<dbReference type="InterPro" id="IPR003594">
    <property type="entry name" value="HATPase_dom"/>
</dbReference>
<evidence type="ECO:0000313" key="17">
    <source>
        <dbReference type="EMBL" id="PPK76519.1"/>
    </source>
</evidence>
<dbReference type="SMART" id="SM00448">
    <property type="entry name" value="REC"/>
    <property type="match status" value="2"/>
</dbReference>
<evidence type="ECO:0000256" key="12">
    <source>
        <dbReference type="PROSITE-ProRule" id="PRU00169"/>
    </source>
</evidence>
<dbReference type="PROSITE" id="PS50109">
    <property type="entry name" value="HIS_KIN"/>
    <property type="match status" value="1"/>
</dbReference>
<evidence type="ECO:0000256" key="11">
    <source>
        <dbReference type="ARBA" id="ARBA00068150"/>
    </source>
</evidence>
<dbReference type="CDD" id="cd16922">
    <property type="entry name" value="HATPase_EvgS-ArcB-TorS-like"/>
    <property type="match status" value="1"/>
</dbReference>
<reference evidence="17 18" key="1">
    <citation type="submission" date="2018-02" db="EMBL/GenBank/DDBJ databases">
        <title>Subsurface microbial communities from deep shales in Ohio and West Virginia, USA.</title>
        <authorList>
            <person name="Wrighton K."/>
        </authorList>
    </citation>
    <scope>NUCLEOTIDE SEQUENCE [LARGE SCALE GENOMIC DNA]</scope>
    <source>
        <strain evidence="17 18">OWC-DMM</strain>
    </source>
</reference>